<keyword evidence="3" id="KW-0633">Potassium transport</keyword>
<keyword evidence="2" id="KW-0813">Transport</keyword>
<dbReference type="GO" id="GO:0006885">
    <property type="term" value="P:regulation of pH"/>
    <property type="evidence" value="ECO:0007669"/>
    <property type="project" value="TreeGrafter"/>
</dbReference>
<feature type="transmembrane region" description="Helical" evidence="6">
    <location>
        <begin position="168"/>
        <end position="188"/>
    </location>
</feature>
<keyword evidence="4" id="KW-0630">Potassium</keyword>
<dbReference type="Gramene" id="Psat04G0421900-T1">
    <property type="protein sequence ID" value="KAI5420346.1"/>
    <property type="gene ID" value="KIW84_044219"/>
</dbReference>
<dbReference type="GO" id="GO:0031124">
    <property type="term" value="P:mRNA 3'-end processing"/>
    <property type="evidence" value="ECO:0007669"/>
    <property type="project" value="InterPro"/>
</dbReference>
<dbReference type="PANTHER" id="PTHR32468:SF74">
    <property type="entry name" value="CATION_H(+) ANTIPORTER 21-RELATED"/>
    <property type="match status" value="1"/>
</dbReference>
<dbReference type="Pfam" id="PF16212">
    <property type="entry name" value="PhoLip_ATPase_C"/>
    <property type="match status" value="1"/>
</dbReference>
<dbReference type="InterPro" id="IPR032630">
    <property type="entry name" value="P_typ_ATPase_c"/>
</dbReference>
<dbReference type="Gene3D" id="1.20.1530.20">
    <property type="match status" value="1"/>
</dbReference>
<dbReference type="PANTHER" id="PTHR32468">
    <property type="entry name" value="CATION/H + ANTIPORTER"/>
    <property type="match status" value="1"/>
</dbReference>
<proteinExistence type="predicted"/>
<feature type="transmembrane region" description="Helical" evidence="6">
    <location>
        <begin position="112"/>
        <end position="131"/>
    </location>
</feature>
<evidence type="ECO:0000313" key="10">
    <source>
        <dbReference type="Proteomes" id="UP001058974"/>
    </source>
</evidence>
<feature type="domain" description="P-type ATPase C-terminal" evidence="8">
    <location>
        <begin position="358"/>
        <end position="428"/>
    </location>
</feature>
<name>A0A9D4XKJ2_PEA</name>
<dbReference type="Proteomes" id="UP001058974">
    <property type="component" value="Chromosome 4"/>
</dbReference>
<dbReference type="GO" id="GO:0098662">
    <property type="term" value="P:inorganic cation transmembrane transport"/>
    <property type="evidence" value="ECO:0007669"/>
    <property type="project" value="TreeGrafter"/>
</dbReference>
<comment type="subcellular location">
    <subcellularLocation>
        <location evidence="1">Membrane</location>
        <topology evidence="1">Multi-pass membrane protein</topology>
    </subcellularLocation>
</comment>
<dbReference type="GO" id="GO:0012505">
    <property type="term" value="C:endomembrane system"/>
    <property type="evidence" value="ECO:0007669"/>
    <property type="project" value="TreeGrafter"/>
</dbReference>
<dbReference type="InterPro" id="IPR038770">
    <property type="entry name" value="Na+/solute_symporter_sf"/>
</dbReference>
<feature type="domain" description="Transcription termination and cleavage factor C-terminal" evidence="7">
    <location>
        <begin position="45"/>
        <end position="67"/>
    </location>
</feature>
<dbReference type="InterPro" id="IPR050794">
    <property type="entry name" value="CPA2_transporter"/>
</dbReference>
<gene>
    <name evidence="9" type="ORF">KIW84_044219</name>
</gene>
<keyword evidence="6" id="KW-1133">Transmembrane helix</keyword>
<feature type="transmembrane region" description="Helical" evidence="6">
    <location>
        <begin position="137"/>
        <end position="161"/>
    </location>
</feature>
<dbReference type="EMBL" id="JAMSHJ010000004">
    <property type="protein sequence ID" value="KAI5420346.1"/>
    <property type="molecule type" value="Genomic_DNA"/>
</dbReference>
<evidence type="ECO:0000256" key="3">
    <source>
        <dbReference type="ARBA" id="ARBA00022538"/>
    </source>
</evidence>
<evidence type="ECO:0000256" key="5">
    <source>
        <dbReference type="ARBA" id="ARBA00023065"/>
    </source>
</evidence>
<evidence type="ECO:0000259" key="8">
    <source>
        <dbReference type="Pfam" id="PF16212"/>
    </source>
</evidence>
<keyword evidence="5" id="KW-0406">Ion transport</keyword>
<organism evidence="9 10">
    <name type="scientific">Pisum sativum</name>
    <name type="common">Garden pea</name>
    <name type="synonym">Lathyrus oleraceus</name>
    <dbReference type="NCBI Taxonomy" id="3888"/>
    <lineage>
        <taxon>Eukaryota</taxon>
        <taxon>Viridiplantae</taxon>
        <taxon>Streptophyta</taxon>
        <taxon>Embryophyta</taxon>
        <taxon>Tracheophyta</taxon>
        <taxon>Spermatophyta</taxon>
        <taxon>Magnoliopsida</taxon>
        <taxon>eudicotyledons</taxon>
        <taxon>Gunneridae</taxon>
        <taxon>Pentapetalae</taxon>
        <taxon>rosids</taxon>
        <taxon>fabids</taxon>
        <taxon>Fabales</taxon>
        <taxon>Fabaceae</taxon>
        <taxon>Papilionoideae</taxon>
        <taxon>50 kb inversion clade</taxon>
        <taxon>NPAAA clade</taxon>
        <taxon>Hologalegina</taxon>
        <taxon>IRL clade</taxon>
        <taxon>Fabeae</taxon>
        <taxon>Lathyrus</taxon>
    </lineage>
</organism>
<comment type="caution">
    <text evidence="9">The sequence shown here is derived from an EMBL/GenBank/DDBJ whole genome shotgun (WGS) entry which is preliminary data.</text>
</comment>
<dbReference type="GO" id="GO:0006813">
    <property type="term" value="P:potassium ion transport"/>
    <property type="evidence" value="ECO:0007669"/>
    <property type="project" value="UniProtKB-KW"/>
</dbReference>
<evidence type="ECO:0000313" key="9">
    <source>
        <dbReference type="EMBL" id="KAI5420346.1"/>
    </source>
</evidence>
<evidence type="ECO:0000256" key="4">
    <source>
        <dbReference type="ARBA" id="ARBA00022958"/>
    </source>
</evidence>
<feature type="transmembrane region" description="Helical" evidence="6">
    <location>
        <begin position="407"/>
        <end position="427"/>
    </location>
</feature>
<protein>
    <submittedName>
        <fullName evidence="9">Uncharacterized protein</fullName>
    </submittedName>
</protein>
<dbReference type="InterPro" id="IPR026896">
    <property type="entry name" value="CSTF_C"/>
</dbReference>
<dbReference type="Pfam" id="PF14304">
    <property type="entry name" value="CSTF_C"/>
    <property type="match status" value="1"/>
</dbReference>
<keyword evidence="6" id="KW-0472">Membrane</keyword>
<evidence type="ECO:0000259" key="7">
    <source>
        <dbReference type="Pfam" id="PF14304"/>
    </source>
</evidence>
<feature type="transmembrane region" description="Helical" evidence="6">
    <location>
        <begin position="377"/>
        <end position="395"/>
    </location>
</feature>
<reference evidence="9 10" key="1">
    <citation type="journal article" date="2022" name="Nat. Genet.">
        <title>Improved pea reference genome and pan-genome highlight genomic features and evolutionary characteristics.</title>
        <authorList>
            <person name="Yang T."/>
            <person name="Liu R."/>
            <person name="Luo Y."/>
            <person name="Hu S."/>
            <person name="Wang D."/>
            <person name="Wang C."/>
            <person name="Pandey M.K."/>
            <person name="Ge S."/>
            <person name="Xu Q."/>
            <person name="Li N."/>
            <person name="Li G."/>
            <person name="Huang Y."/>
            <person name="Saxena R.K."/>
            <person name="Ji Y."/>
            <person name="Li M."/>
            <person name="Yan X."/>
            <person name="He Y."/>
            <person name="Liu Y."/>
            <person name="Wang X."/>
            <person name="Xiang C."/>
            <person name="Varshney R.K."/>
            <person name="Ding H."/>
            <person name="Gao S."/>
            <person name="Zong X."/>
        </authorList>
    </citation>
    <scope>NUCLEOTIDE SEQUENCE [LARGE SCALE GENOMIC DNA]</scope>
    <source>
        <strain evidence="9 10">cv. Zhongwan 6</strain>
    </source>
</reference>
<dbReference type="InterPro" id="IPR038192">
    <property type="entry name" value="CSTF_C_sf"/>
</dbReference>
<sequence length="443" mass="49758">MSDLHRRILPPAFLSENPKEAGFCLWMLHPDQQSSQLPSDVESILLQQVLNLTPKQLSSLPPEQQQQTSLIVIHLHGLILSCSSEFPEVAKILSDLKLLLTENGQLTLTSSLINDLFSWTLLLLVLTQLYYASLLSLFVILVIVLAFLVKLVSVFVVSWVYQMPHMEGLTLALLMNTKGTMPLIILYTAMDRLELESQPFVVMLLACWLMTAISGPVLAMITKSLNTGKVLGSQRKTMQGTRPDSSLRVLACVHSKHDAEAIIDLLKASSPSVRSPIQMLAVELIKMTNRPTSSLIIKDARKPSFRSNSSKLESLKQDNGDNLGSFDNLSQAIFADKLRVVSQYSSMHKDIINLYTRRHYLKLYSTGYKQEAYNMQLFWITMLDTVWQSLVLFYTPLFTYKDSSIDIWSVGSLWIIAVVILVNVHLADHHGQATLMKSVLKPG</sequence>
<keyword evidence="6" id="KW-0812">Transmembrane</keyword>
<feature type="transmembrane region" description="Helical" evidence="6">
    <location>
        <begin position="200"/>
        <end position="221"/>
    </location>
</feature>
<dbReference type="GO" id="GO:0016020">
    <property type="term" value="C:membrane"/>
    <property type="evidence" value="ECO:0007669"/>
    <property type="project" value="UniProtKB-SubCell"/>
</dbReference>
<dbReference type="AlphaFoldDB" id="A0A9D4XKJ2"/>
<evidence type="ECO:0000256" key="6">
    <source>
        <dbReference type="SAM" id="Phobius"/>
    </source>
</evidence>
<dbReference type="Gene3D" id="1.10.20.70">
    <property type="entry name" value="Transcription termination and cleavage factor, C-terminal domain"/>
    <property type="match status" value="1"/>
</dbReference>
<evidence type="ECO:0000256" key="2">
    <source>
        <dbReference type="ARBA" id="ARBA00022448"/>
    </source>
</evidence>
<evidence type="ECO:0000256" key="1">
    <source>
        <dbReference type="ARBA" id="ARBA00004141"/>
    </source>
</evidence>
<accession>A0A9D4XKJ2</accession>
<keyword evidence="10" id="KW-1185">Reference proteome</keyword>